<comment type="caution">
    <text evidence="1">The sequence shown here is derived from an EMBL/GenBank/DDBJ whole genome shotgun (WGS) entry which is preliminary data.</text>
</comment>
<sequence length="158" mass="17500">MLLMTLRIMQTLHQLTLNFEKSHGRDHSLPVVDQAHATSPFPVGSKDNSPKAKTKCKAPMRFLPPTERSWCSFHLKPCEACGLELTVESYHVILDGTSPRKSIIKKSTIVASHDSSSMNPRPTLPLFKLLSVTLDVALASSDEVLHDSHDIDATIMVE</sequence>
<accession>A0ABR2F718</accession>
<protein>
    <submittedName>
        <fullName evidence="1">Uncharacterized protein</fullName>
    </submittedName>
</protein>
<proteinExistence type="predicted"/>
<dbReference type="Proteomes" id="UP001472677">
    <property type="component" value="Unassembled WGS sequence"/>
</dbReference>
<evidence type="ECO:0000313" key="2">
    <source>
        <dbReference type="Proteomes" id="UP001472677"/>
    </source>
</evidence>
<evidence type="ECO:0000313" key="1">
    <source>
        <dbReference type="EMBL" id="KAK8572807.1"/>
    </source>
</evidence>
<reference evidence="1 2" key="1">
    <citation type="journal article" date="2024" name="G3 (Bethesda)">
        <title>Genome assembly of Hibiscus sabdariffa L. provides insights into metabolisms of medicinal natural products.</title>
        <authorList>
            <person name="Kim T."/>
        </authorList>
    </citation>
    <scope>NUCLEOTIDE SEQUENCE [LARGE SCALE GENOMIC DNA]</scope>
    <source>
        <strain evidence="1">TK-2024</strain>
        <tissue evidence="1">Old leaves</tissue>
    </source>
</reference>
<organism evidence="1 2">
    <name type="scientific">Hibiscus sabdariffa</name>
    <name type="common">roselle</name>
    <dbReference type="NCBI Taxonomy" id="183260"/>
    <lineage>
        <taxon>Eukaryota</taxon>
        <taxon>Viridiplantae</taxon>
        <taxon>Streptophyta</taxon>
        <taxon>Embryophyta</taxon>
        <taxon>Tracheophyta</taxon>
        <taxon>Spermatophyta</taxon>
        <taxon>Magnoliopsida</taxon>
        <taxon>eudicotyledons</taxon>
        <taxon>Gunneridae</taxon>
        <taxon>Pentapetalae</taxon>
        <taxon>rosids</taxon>
        <taxon>malvids</taxon>
        <taxon>Malvales</taxon>
        <taxon>Malvaceae</taxon>
        <taxon>Malvoideae</taxon>
        <taxon>Hibiscus</taxon>
    </lineage>
</organism>
<dbReference type="EMBL" id="JBBPBM010000008">
    <property type="protein sequence ID" value="KAK8572807.1"/>
    <property type="molecule type" value="Genomic_DNA"/>
</dbReference>
<gene>
    <name evidence="1" type="ORF">V6N12_028849</name>
</gene>
<name>A0ABR2F718_9ROSI</name>
<keyword evidence="2" id="KW-1185">Reference proteome</keyword>